<dbReference type="PROSITE" id="PS51670">
    <property type="entry name" value="SHKT"/>
    <property type="match status" value="1"/>
</dbReference>
<comment type="caution">
    <text evidence="8">Lacks conserved residue(s) required for the propagation of feature annotation.</text>
</comment>
<keyword evidence="11" id="KW-1185">Reference proteome</keyword>
<dbReference type="GO" id="GO:0005615">
    <property type="term" value="C:extracellular space"/>
    <property type="evidence" value="ECO:0007669"/>
    <property type="project" value="TreeGrafter"/>
</dbReference>
<dbReference type="Pfam" id="PF03098">
    <property type="entry name" value="An_peroxidase"/>
    <property type="match status" value="1"/>
</dbReference>
<dbReference type="PROSITE" id="PS50292">
    <property type="entry name" value="PEROXIDASE_3"/>
    <property type="match status" value="1"/>
</dbReference>
<dbReference type="InterPro" id="IPR003582">
    <property type="entry name" value="ShKT_dom"/>
</dbReference>
<keyword evidence="7" id="KW-0349">Heme</keyword>
<evidence type="ECO:0000256" key="9">
    <source>
        <dbReference type="SAM" id="SignalP"/>
    </source>
</evidence>
<evidence type="ECO:0000313" key="12">
    <source>
        <dbReference type="WBParaSite" id="PTRK_0000515500.1"/>
    </source>
</evidence>
<dbReference type="PRINTS" id="PR00457">
    <property type="entry name" value="ANPEROXIDASE"/>
</dbReference>
<evidence type="ECO:0000256" key="7">
    <source>
        <dbReference type="PIRSR" id="PIRSR619791-2"/>
    </source>
</evidence>
<dbReference type="Pfam" id="PF01549">
    <property type="entry name" value="ShK"/>
    <property type="match status" value="1"/>
</dbReference>
<comment type="catalytic activity">
    <reaction evidence="1">
        <text>2 a phenolic donor + H2O2 = 2 a phenolic radical donor + 2 H2O</text>
        <dbReference type="Rhea" id="RHEA:56136"/>
        <dbReference type="ChEBI" id="CHEBI:15377"/>
        <dbReference type="ChEBI" id="CHEBI:16240"/>
        <dbReference type="ChEBI" id="CHEBI:139520"/>
        <dbReference type="ChEBI" id="CHEBI:139521"/>
        <dbReference type="EC" id="1.11.1.7"/>
    </reaction>
</comment>
<keyword evidence="4 7" id="KW-0479">Metal-binding</keyword>
<dbReference type="InterPro" id="IPR010255">
    <property type="entry name" value="Haem_peroxidase_sf"/>
</dbReference>
<name>A0A0N4ZCA1_PARTI</name>
<dbReference type="SMART" id="SM00254">
    <property type="entry name" value="ShKT"/>
    <property type="match status" value="1"/>
</dbReference>
<evidence type="ECO:0000256" key="2">
    <source>
        <dbReference type="ARBA" id="ARBA00012313"/>
    </source>
</evidence>
<keyword evidence="3" id="KW-0575">Peroxidase</keyword>
<dbReference type="InterPro" id="IPR019791">
    <property type="entry name" value="Haem_peroxidase_animal"/>
</dbReference>
<keyword evidence="3" id="KW-0560">Oxidoreductase</keyword>
<accession>A0A0N4ZCA1</accession>
<proteinExistence type="predicted"/>
<evidence type="ECO:0000256" key="1">
    <source>
        <dbReference type="ARBA" id="ARBA00000189"/>
    </source>
</evidence>
<evidence type="ECO:0000256" key="3">
    <source>
        <dbReference type="ARBA" id="ARBA00022559"/>
    </source>
</evidence>
<feature type="signal peptide" evidence="9">
    <location>
        <begin position="1"/>
        <end position="19"/>
    </location>
</feature>
<dbReference type="GO" id="GO:0006979">
    <property type="term" value="P:response to oxidative stress"/>
    <property type="evidence" value="ECO:0007669"/>
    <property type="project" value="InterPro"/>
</dbReference>
<dbReference type="FunFam" id="1.10.640.10:FF:000007">
    <property type="entry name" value="Peroxidase mlt-7"/>
    <property type="match status" value="1"/>
</dbReference>
<dbReference type="AlphaFoldDB" id="A0A0N4ZCA1"/>
<dbReference type="SUPFAM" id="SSF48113">
    <property type="entry name" value="Heme-dependent peroxidases"/>
    <property type="match status" value="1"/>
</dbReference>
<evidence type="ECO:0000259" key="10">
    <source>
        <dbReference type="PROSITE" id="PS51670"/>
    </source>
</evidence>
<dbReference type="WBParaSite" id="PTRK_0000515500.1">
    <property type="protein sequence ID" value="PTRK_0000515500.1"/>
    <property type="gene ID" value="PTRK_0000515500"/>
</dbReference>
<dbReference type="Proteomes" id="UP000038045">
    <property type="component" value="Unplaced"/>
</dbReference>
<evidence type="ECO:0000313" key="11">
    <source>
        <dbReference type="Proteomes" id="UP000038045"/>
    </source>
</evidence>
<keyword evidence="6 8" id="KW-1015">Disulfide bond</keyword>
<feature type="domain" description="ShKT" evidence="10">
    <location>
        <begin position="32"/>
        <end position="66"/>
    </location>
</feature>
<protein>
    <recommendedName>
        <fullName evidence="2">peroxidase</fullName>
        <ecNumber evidence="2">1.11.1.7</ecNumber>
    </recommendedName>
</protein>
<feature type="binding site" description="axial binding residue" evidence="7">
    <location>
        <position position="429"/>
    </location>
    <ligand>
        <name>heme b</name>
        <dbReference type="ChEBI" id="CHEBI:60344"/>
    </ligand>
    <ligandPart>
        <name>Fe</name>
        <dbReference type="ChEBI" id="CHEBI:18248"/>
    </ligandPart>
</feature>
<sequence>MKKFFLLFILFIIVNFSQTKNFDLNRCTTTGCCDRNNFCKIWSKLGECKKNPLFMKLNCPMSCSFCDRKSIQEEDLNDIRNSFQKINCPKVETFQESIATEVSPERFQATLSRIGCGVESLVNDCSQSICYHKYFRTFDGSCNNFKHPSWGTATTRYYRLREALYEDGLEIPVGTKKFYRPDPRNVTRYLLNNDKNIFSNFNQLAMQWGQFLAHDILMNGRSNVCECKHFNNPICMNINIDKSDKSKIKMKCIPFSRSIPACRNDSFIRPREQINLNSAFIDGTTIYGSTTSSMNLLRDGHLLKSEHNKDGKEFAPDAITEHGTTMKVGDNRGIIFIGTASLHTIFLRYHNLVANQLKEINSHWTDDRIFQETRKIIGGILQSITYNEFLPALLGKDNIDKMIPKYKGYNDSIPPTISNEFSAAAFRLHGMVVKYYPFININNKVIGNIKFIEGTLTLKQILERGAAPLFRGLIATPLRKPQRITSQITEEFMDGIGDLSTINIQRGRDHGLRNYNDYREYCGMEAVNDFLEWEEVSDVEVKKRALELYKHPDNMELYVGGLLEEPIKEGILGPTFSCIIADQFKRLRDGDRFFYKNRGIFNRLQKKSLNLMTISSIICATEPEIKNIPLFAFLTDNGEKAIPCAMIPQLNITLWKSNN</sequence>
<dbReference type="InterPro" id="IPR037120">
    <property type="entry name" value="Haem_peroxidase_sf_animal"/>
</dbReference>
<evidence type="ECO:0000256" key="4">
    <source>
        <dbReference type="ARBA" id="ARBA00022723"/>
    </source>
</evidence>
<dbReference type="PANTHER" id="PTHR11475">
    <property type="entry name" value="OXIDASE/PEROXIDASE"/>
    <property type="match status" value="1"/>
</dbReference>
<feature type="chain" id="PRO_5005891642" description="peroxidase" evidence="9">
    <location>
        <begin position="20"/>
        <end position="659"/>
    </location>
</feature>
<keyword evidence="5 9" id="KW-0732">Signal</keyword>
<reference evidence="12" key="1">
    <citation type="submission" date="2017-02" db="UniProtKB">
        <authorList>
            <consortium name="WormBaseParasite"/>
        </authorList>
    </citation>
    <scope>IDENTIFICATION</scope>
</reference>
<dbReference type="GO" id="GO:0046872">
    <property type="term" value="F:metal ion binding"/>
    <property type="evidence" value="ECO:0007669"/>
    <property type="project" value="UniProtKB-KW"/>
</dbReference>
<organism evidence="11 12">
    <name type="scientific">Parastrongyloides trichosuri</name>
    <name type="common">Possum-specific nematode worm</name>
    <dbReference type="NCBI Taxonomy" id="131310"/>
    <lineage>
        <taxon>Eukaryota</taxon>
        <taxon>Metazoa</taxon>
        <taxon>Ecdysozoa</taxon>
        <taxon>Nematoda</taxon>
        <taxon>Chromadorea</taxon>
        <taxon>Rhabditida</taxon>
        <taxon>Tylenchina</taxon>
        <taxon>Panagrolaimomorpha</taxon>
        <taxon>Strongyloidoidea</taxon>
        <taxon>Strongyloididae</taxon>
        <taxon>Parastrongyloides</taxon>
    </lineage>
</organism>
<evidence type="ECO:0000256" key="6">
    <source>
        <dbReference type="ARBA" id="ARBA00023157"/>
    </source>
</evidence>
<feature type="disulfide bond" evidence="8">
    <location>
        <begin position="32"/>
        <end position="66"/>
    </location>
</feature>
<evidence type="ECO:0000256" key="8">
    <source>
        <dbReference type="PROSITE-ProRule" id="PRU01005"/>
    </source>
</evidence>
<dbReference type="STRING" id="131310.A0A0N4ZCA1"/>
<dbReference type="EC" id="1.11.1.7" evidence="2"/>
<dbReference type="GO" id="GO:0020037">
    <property type="term" value="F:heme binding"/>
    <property type="evidence" value="ECO:0007669"/>
    <property type="project" value="InterPro"/>
</dbReference>
<dbReference type="GO" id="GO:0140825">
    <property type="term" value="F:lactoperoxidase activity"/>
    <property type="evidence" value="ECO:0007669"/>
    <property type="project" value="UniProtKB-EC"/>
</dbReference>
<dbReference type="Gene3D" id="1.10.640.10">
    <property type="entry name" value="Haem peroxidase domain superfamily, animal type"/>
    <property type="match status" value="1"/>
</dbReference>
<keyword evidence="7" id="KW-0408">Iron</keyword>
<dbReference type="PANTHER" id="PTHR11475:SF22">
    <property type="entry name" value="PEROXIDASE SKPO-1"/>
    <property type="match status" value="1"/>
</dbReference>
<evidence type="ECO:0000256" key="5">
    <source>
        <dbReference type="ARBA" id="ARBA00022729"/>
    </source>
</evidence>